<protein>
    <submittedName>
        <fullName evidence="2 4">Uncharacterized protein</fullName>
    </submittedName>
</protein>
<dbReference type="eggNOG" id="ENOG502TBJF">
    <property type="taxonomic scope" value="Eukaryota"/>
</dbReference>
<feature type="compositionally biased region" description="Low complexity" evidence="1">
    <location>
        <begin position="174"/>
        <end position="188"/>
    </location>
</feature>
<reference evidence="4" key="2">
    <citation type="submission" date="2025-04" db="UniProtKB">
        <authorList>
            <consortium name="RefSeq"/>
        </authorList>
    </citation>
    <scope>IDENTIFICATION</scope>
    <source>
        <strain evidence="4">Aabys</strain>
    </source>
</reference>
<proteinExistence type="predicted"/>
<gene>
    <name evidence="2" type="primary">101896340</name>
    <name evidence="4" type="synonym">LOC101896340</name>
</gene>
<evidence type="ECO:0000313" key="3">
    <source>
        <dbReference type="Proteomes" id="UP001652621"/>
    </source>
</evidence>
<dbReference type="AlphaFoldDB" id="A0A1I8M8X7"/>
<evidence type="ECO:0000313" key="2">
    <source>
        <dbReference type="EnsemblMetazoa" id="MDOA002447-PA"/>
    </source>
</evidence>
<reference evidence="2" key="1">
    <citation type="submission" date="2021-01" db="UniProtKB">
        <authorList>
            <consortium name="EnsemblMetazoa"/>
        </authorList>
    </citation>
    <scope>IDENTIFICATION</scope>
    <source>
        <strain evidence="2">Aabys</strain>
    </source>
</reference>
<name>A0A1I8M8X7_MUSDO</name>
<keyword evidence="3" id="KW-1185">Reference proteome</keyword>
<sequence length="396" mass="44408">MALKIEEAMDLSLDEYIAMTKKTDETRKAPVTAPTTPANSNNDAKFGRRRSNVEEDEDDLDLFVNEDELLNDETETTVNGNDTGIWKGPDSTIAYLDCSSRQQDLRERINSNNNNGRKQQISAVQYRLMAPNNSADRPRGLPTLLPLDAYVKKQNNGNNRWNNNQGGRKRNRNRGNQNGFNNNNRNNNWNNLVNGISTANNGRIQRNRNQDYSKNLRLTVDCNELLAPTINNNNKPKNIYIECPRISHNKNTNLNSSFQMQSAHMQDDSRNRFIPIGNPTPQAQAALNLQSNTMPQMATNSTSDSLKDLLGFQGNLAGDMMPVFASRLLDLIKNNVQPAVHKPIYDMKIQKDIHELQKKPLIYKCPGGDVVSSDGAGVNCQITPNTSGISMNCRFA</sequence>
<evidence type="ECO:0000313" key="4">
    <source>
        <dbReference type="RefSeq" id="XP_005182440.1"/>
    </source>
</evidence>
<feature type="compositionally biased region" description="Polar residues" evidence="1">
    <location>
        <begin position="33"/>
        <end position="43"/>
    </location>
</feature>
<dbReference type="GeneID" id="101896340"/>
<dbReference type="Proteomes" id="UP001652621">
    <property type="component" value="Unplaced"/>
</dbReference>
<feature type="compositionally biased region" description="Low complexity" evidence="1">
    <location>
        <begin position="155"/>
        <end position="166"/>
    </location>
</feature>
<dbReference type="VEuPathDB" id="VectorBase:MDOMA2_001264"/>
<accession>A0A1I8M8X7</accession>
<feature type="region of interest" description="Disordered" evidence="1">
    <location>
        <begin position="153"/>
        <end position="188"/>
    </location>
</feature>
<dbReference type="KEGG" id="mde:101896340"/>
<organism evidence="2">
    <name type="scientific">Musca domestica</name>
    <name type="common">House fly</name>
    <dbReference type="NCBI Taxonomy" id="7370"/>
    <lineage>
        <taxon>Eukaryota</taxon>
        <taxon>Metazoa</taxon>
        <taxon>Ecdysozoa</taxon>
        <taxon>Arthropoda</taxon>
        <taxon>Hexapoda</taxon>
        <taxon>Insecta</taxon>
        <taxon>Pterygota</taxon>
        <taxon>Neoptera</taxon>
        <taxon>Endopterygota</taxon>
        <taxon>Diptera</taxon>
        <taxon>Brachycera</taxon>
        <taxon>Muscomorpha</taxon>
        <taxon>Muscoidea</taxon>
        <taxon>Muscidae</taxon>
        <taxon>Musca</taxon>
    </lineage>
</organism>
<dbReference type="RefSeq" id="XP_005182440.1">
    <property type="nucleotide sequence ID" value="XM_005182383.3"/>
</dbReference>
<evidence type="ECO:0000256" key="1">
    <source>
        <dbReference type="SAM" id="MobiDB-lite"/>
    </source>
</evidence>
<dbReference type="VEuPathDB" id="VectorBase:MDOA002447"/>
<feature type="region of interest" description="Disordered" evidence="1">
    <location>
        <begin position="25"/>
        <end position="59"/>
    </location>
</feature>
<dbReference type="EnsemblMetazoa" id="MDOA002447-RA">
    <property type="protein sequence ID" value="MDOA002447-PA"/>
    <property type="gene ID" value="MDOA002447"/>
</dbReference>
<dbReference type="OrthoDB" id="8060715at2759"/>